<dbReference type="OrthoDB" id="3822342at2759"/>
<sequence length="216" mass="24320">MTEKLSLHAVGRLLKLLSDHGVIAGVTDEIAMNYHGVADIIHSVEICVPAAQIDLAVRAIQSSPDLYKQDKEPVQMEFYHPQKGTALRFQMISISPSLYLEVLTNETLFLRPADFQQGLTKVTASEELYDVVGDVDDNILGTIRWPKLGPFVECWLRLSLAHEGTIGYVYLSQAEKLIDCNNLDQAWCEQNLEDEKSRAVAIKIIRGKSQRRSYFV</sequence>
<protein>
    <submittedName>
        <fullName evidence="1">Uncharacterized protein</fullName>
    </submittedName>
</protein>
<proteinExistence type="predicted"/>
<keyword evidence="2" id="KW-1185">Reference proteome</keyword>
<dbReference type="Proteomes" id="UP000250266">
    <property type="component" value="Unassembled WGS sequence"/>
</dbReference>
<gene>
    <name evidence="1" type="ORF">K432DRAFT_430685</name>
</gene>
<organism evidence="1 2">
    <name type="scientific">Lepidopterella palustris CBS 459.81</name>
    <dbReference type="NCBI Taxonomy" id="1314670"/>
    <lineage>
        <taxon>Eukaryota</taxon>
        <taxon>Fungi</taxon>
        <taxon>Dikarya</taxon>
        <taxon>Ascomycota</taxon>
        <taxon>Pezizomycotina</taxon>
        <taxon>Dothideomycetes</taxon>
        <taxon>Pleosporomycetidae</taxon>
        <taxon>Mytilinidiales</taxon>
        <taxon>Argynnaceae</taxon>
        <taxon>Lepidopterella</taxon>
    </lineage>
</organism>
<evidence type="ECO:0000313" key="1">
    <source>
        <dbReference type="EMBL" id="OCK73264.1"/>
    </source>
</evidence>
<dbReference type="EMBL" id="KV745856">
    <property type="protein sequence ID" value="OCK73264.1"/>
    <property type="molecule type" value="Genomic_DNA"/>
</dbReference>
<accession>A0A8E2J904</accession>
<reference evidence="1 2" key="1">
    <citation type="journal article" date="2016" name="Nat. Commun.">
        <title>Ectomycorrhizal ecology is imprinted in the genome of the dominant symbiotic fungus Cenococcum geophilum.</title>
        <authorList>
            <consortium name="DOE Joint Genome Institute"/>
            <person name="Peter M."/>
            <person name="Kohler A."/>
            <person name="Ohm R.A."/>
            <person name="Kuo A."/>
            <person name="Krutzmann J."/>
            <person name="Morin E."/>
            <person name="Arend M."/>
            <person name="Barry K.W."/>
            <person name="Binder M."/>
            <person name="Choi C."/>
            <person name="Clum A."/>
            <person name="Copeland A."/>
            <person name="Grisel N."/>
            <person name="Haridas S."/>
            <person name="Kipfer T."/>
            <person name="LaButti K."/>
            <person name="Lindquist E."/>
            <person name="Lipzen A."/>
            <person name="Maire R."/>
            <person name="Meier B."/>
            <person name="Mihaltcheva S."/>
            <person name="Molinier V."/>
            <person name="Murat C."/>
            <person name="Poggeler S."/>
            <person name="Quandt C.A."/>
            <person name="Sperisen C."/>
            <person name="Tritt A."/>
            <person name="Tisserant E."/>
            <person name="Crous P.W."/>
            <person name="Henrissat B."/>
            <person name="Nehls U."/>
            <person name="Egli S."/>
            <person name="Spatafora J.W."/>
            <person name="Grigoriev I.V."/>
            <person name="Martin F.M."/>
        </authorList>
    </citation>
    <scope>NUCLEOTIDE SEQUENCE [LARGE SCALE GENOMIC DNA]</scope>
    <source>
        <strain evidence="1 2">CBS 459.81</strain>
    </source>
</reference>
<name>A0A8E2J904_9PEZI</name>
<evidence type="ECO:0000313" key="2">
    <source>
        <dbReference type="Proteomes" id="UP000250266"/>
    </source>
</evidence>
<dbReference type="AlphaFoldDB" id="A0A8E2J904"/>